<proteinExistence type="predicted"/>
<feature type="compositionally biased region" description="Polar residues" evidence="1">
    <location>
        <begin position="116"/>
        <end position="125"/>
    </location>
</feature>
<accession>A0AAV6JGK8</accession>
<protein>
    <submittedName>
        <fullName evidence="3">Uncharacterized protein</fullName>
    </submittedName>
</protein>
<evidence type="ECO:0000313" key="4">
    <source>
        <dbReference type="Proteomes" id="UP000823749"/>
    </source>
</evidence>
<sequence length="167" mass="18930">MVAKPAIFLWVLHICTEGVQNPPNYPLLDTWWWAPPSSNKKKESQKIPVTPPPPSFFFLFFRCTPEKTPNLRSQPLPTTTTTAIPQTSVPSTPIISLFPHFTPSPLLSLEKTPNLKQNLTHQAPPTKSTTKKRTRTLQSENNNYRPRCPGVLVRAWRPAAGGRRWLI</sequence>
<evidence type="ECO:0000256" key="2">
    <source>
        <dbReference type="SAM" id="SignalP"/>
    </source>
</evidence>
<keyword evidence="2" id="KW-0732">Signal</keyword>
<feature type="chain" id="PRO_5043933074" evidence="2">
    <location>
        <begin position="19"/>
        <end position="167"/>
    </location>
</feature>
<dbReference type="AlphaFoldDB" id="A0AAV6JGK8"/>
<organism evidence="3 4">
    <name type="scientific">Rhododendron griersonianum</name>
    <dbReference type="NCBI Taxonomy" id="479676"/>
    <lineage>
        <taxon>Eukaryota</taxon>
        <taxon>Viridiplantae</taxon>
        <taxon>Streptophyta</taxon>
        <taxon>Embryophyta</taxon>
        <taxon>Tracheophyta</taxon>
        <taxon>Spermatophyta</taxon>
        <taxon>Magnoliopsida</taxon>
        <taxon>eudicotyledons</taxon>
        <taxon>Gunneridae</taxon>
        <taxon>Pentapetalae</taxon>
        <taxon>asterids</taxon>
        <taxon>Ericales</taxon>
        <taxon>Ericaceae</taxon>
        <taxon>Ericoideae</taxon>
        <taxon>Rhodoreae</taxon>
        <taxon>Rhododendron</taxon>
    </lineage>
</organism>
<feature type="region of interest" description="Disordered" evidence="1">
    <location>
        <begin position="116"/>
        <end position="143"/>
    </location>
</feature>
<comment type="caution">
    <text evidence="3">The sequence shown here is derived from an EMBL/GenBank/DDBJ whole genome shotgun (WGS) entry which is preliminary data.</text>
</comment>
<name>A0AAV6JGK8_9ERIC</name>
<dbReference type="EMBL" id="JACTNZ010000007">
    <property type="protein sequence ID" value="KAG5540336.1"/>
    <property type="molecule type" value="Genomic_DNA"/>
</dbReference>
<evidence type="ECO:0000256" key="1">
    <source>
        <dbReference type="SAM" id="MobiDB-lite"/>
    </source>
</evidence>
<reference evidence="3" key="1">
    <citation type="submission" date="2020-08" db="EMBL/GenBank/DDBJ databases">
        <title>Plant Genome Project.</title>
        <authorList>
            <person name="Zhang R.-G."/>
        </authorList>
    </citation>
    <scope>NUCLEOTIDE SEQUENCE</scope>
    <source>
        <strain evidence="3">WSP0</strain>
        <tissue evidence="3">Leaf</tissue>
    </source>
</reference>
<gene>
    <name evidence="3" type="ORF">RHGRI_020536</name>
</gene>
<dbReference type="Proteomes" id="UP000823749">
    <property type="component" value="Chromosome 7"/>
</dbReference>
<feature type="signal peptide" evidence="2">
    <location>
        <begin position="1"/>
        <end position="18"/>
    </location>
</feature>
<evidence type="ECO:0000313" key="3">
    <source>
        <dbReference type="EMBL" id="KAG5540336.1"/>
    </source>
</evidence>
<keyword evidence="4" id="KW-1185">Reference proteome</keyword>